<accession>A0AAD5TNJ8</accession>
<feature type="compositionally biased region" description="Basic residues" evidence="1">
    <location>
        <begin position="661"/>
        <end position="679"/>
    </location>
</feature>
<feature type="compositionally biased region" description="Basic and acidic residues" evidence="1">
    <location>
        <begin position="582"/>
        <end position="600"/>
    </location>
</feature>
<dbReference type="Proteomes" id="UP001212152">
    <property type="component" value="Unassembled WGS sequence"/>
</dbReference>
<feature type="compositionally biased region" description="Basic and acidic residues" evidence="1">
    <location>
        <begin position="424"/>
        <end position="458"/>
    </location>
</feature>
<feature type="region of interest" description="Disordered" evidence="1">
    <location>
        <begin position="536"/>
        <end position="698"/>
    </location>
</feature>
<feature type="compositionally biased region" description="Polar residues" evidence="1">
    <location>
        <begin position="260"/>
        <end position="272"/>
    </location>
</feature>
<proteinExistence type="predicted"/>
<feature type="region of interest" description="Disordered" evidence="1">
    <location>
        <begin position="252"/>
        <end position="274"/>
    </location>
</feature>
<feature type="compositionally biased region" description="Polar residues" evidence="1">
    <location>
        <begin position="630"/>
        <end position="656"/>
    </location>
</feature>
<feature type="region of interest" description="Disordered" evidence="1">
    <location>
        <begin position="354"/>
        <end position="520"/>
    </location>
</feature>
<name>A0AAD5TNJ8_9FUNG</name>
<feature type="compositionally biased region" description="Basic and acidic residues" evidence="1">
    <location>
        <begin position="740"/>
        <end position="749"/>
    </location>
</feature>
<evidence type="ECO:0000256" key="1">
    <source>
        <dbReference type="SAM" id="MobiDB-lite"/>
    </source>
</evidence>
<sequence>MPSDAEPASADNATAASAFDSRLLFDDTGALAPAVRAKLDSLPSATPRATYKSLLTLPPDFIASTIRNACEVNLLLEIGRCGFTMERLVQCELDRAGCELKIGKRYWMLQSVCLNASSANGNANEYEALLPILDTALQKLGRQRAHILNQLDACAEELEHHRRACAQFAEMNAGMAAEVARAGVPGLSVAKYILADVQWEMVRRIDALLQGRGMPAAADVEWPPLIQRFRAQRGDYTALDVDLPSHITDSFQSGMKRKCSGNNTSLDSTQQPPAKKLDIMGDISKSSSGSDRSPLIITQINAKGQVRAPLDREPPNALIDVTASCLLTSTPIDADLHQPNFACLSGVSTASQRYEVRDTQGSSTPSADDLKQQAPPSPREEVPSTPSQLANADGTEVEDENEHSQLSTQPSNEDSATPVVAGVHSEEPRDQSRDHADDTDDQYKTVLEDDESRTDQKPRRFFTADSDRPPSPQFPLGQHMSPSLPPASAPEDQRSPCLQQSVDDNEDEDDNDEESCHLTQDSYLAVRFKERVSANLQRAGSSTTGGGDITAAAARGSGFHHHGLHGEPEIEAGSAAAARQKPHTDEIETGDTDKENHDDATTPPNPYRGPTLSVSSSSPASGSRVLCESGGSQDAIASQDNSAGGRHTLTTPQNRRPSALQRHHHHQHHHHHHHHHHRRLGDAGGEDGDMSLTQDDFPRSGVVPASAVSLNLSISSSGVSSKVSIEAQEEGLSPQGVRGDAAEERERDLATPSPTRGPASRGCGI</sequence>
<feature type="compositionally biased region" description="Low complexity" evidence="1">
    <location>
        <begin position="613"/>
        <end position="623"/>
    </location>
</feature>
<comment type="caution">
    <text evidence="2">The sequence shown here is derived from an EMBL/GenBank/DDBJ whole genome shotgun (WGS) entry which is preliminary data.</text>
</comment>
<feature type="region of interest" description="Disordered" evidence="1">
    <location>
        <begin position="716"/>
        <end position="765"/>
    </location>
</feature>
<evidence type="ECO:0000313" key="3">
    <source>
        <dbReference type="Proteomes" id="UP001212152"/>
    </source>
</evidence>
<gene>
    <name evidence="2" type="ORF">HDU87_004516</name>
</gene>
<keyword evidence="3" id="KW-1185">Reference proteome</keyword>
<feature type="compositionally biased region" description="Low complexity" evidence="1">
    <location>
        <begin position="716"/>
        <end position="725"/>
    </location>
</feature>
<evidence type="ECO:0000313" key="2">
    <source>
        <dbReference type="EMBL" id="KAJ3177265.1"/>
    </source>
</evidence>
<reference evidence="2" key="1">
    <citation type="submission" date="2020-05" db="EMBL/GenBank/DDBJ databases">
        <title>Phylogenomic resolution of chytrid fungi.</title>
        <authorList>
            <person name="Stajich J.E."/>
            <person name="Amses K."/>
            <person name="Simmons R."/>
            <person name="Seto K."/>
            <person name="Myers J."/>
            <person name="Bonds A."/>
            <person name="Quandt C.A."/>
            <person name="Barry K."/>
            <person name="Liu P."/>
            <person name="Grigoriev I."/>
            <person name="Longcore J.E."/>
            <person name="James T.Y."/>
        </authorList>
    </citation>
    <scope>NUCLEOTIDE SEQUENCE</scope>
    <source>
        <strain evidence="2">JEL0379</strain>
    </source>
</reference>
<protein>
    <submittedName>
        <fullName evidence="2">Uncharacterized protein</fullName>
    </submittedName>
</protein>
<feature type="compositionally biased region" description="Polar residues" evidence="1">
    <location>
        <begin position="404"/>
        <end position="415"/>
    </location>
</feature>
<dbReference type="EMBL" id="JADGJQ010000034">
    <property type="protein sequence ID" value="KAJ3177265.1"/>
    <property type="molecule type" value="Genomic_DNA"/>
</dbReference>
<dbReference type="AlphaFoldDB" id="A0AAD5TNJ8"/>
<organism evidence="2 3">
    <name type="scientific">Geranomyces variabilis</name>
    <dbReference type="NCBI Taxonomy" id="109894"/>
    <lineage>
        <taxon>Eukaryota</taxon>
        <taxon>Fungi</taxon>
        <taxon>Fungi incertae sedis</taxon>
        <taxon>Chytridiomycota</taxon>
        <taxon>Chytridiomycota incertae sedis</taxon>
        <taxon>Chytridiomycetes</taxon>
        <taxon>Spizellomycetales</taxon>
        <taxon>Powellomycetaceae</taxon>
        <taxon>Geranomyces</taxon>
    </lineage>
</organism>
<feature type="compositionally biased region" description="Acidic residues" evidence="1">
    <location>
        <begin position="503"/>
        <end position="513"/>
    </location>
</feature>